<dbReference type="EMBL" id="CP001229">
    <property type="protein sequence ID" value="ACN98955.1"/>
    <property type="molecule type" value="Genomic_DNA"/>
</dbReference>
<dbReference type="HOGENOM" id="CLU_078531_0_0_0"/>
<protein>
    <submittedName>
        <fullName evidence="2">M penetrans paralogue family 2</fullName>
    </submittedName>
</protein>
<evidence type="ECO:0000256" key="1">
    <source>
        <dbReference type="SAM" id="Coils"/>
    </source>
</evidence>
<dbReference type="SUPFAM" id="SSF57997">
    <property type="entry name" value="Tropomyosin"/>
    <property type="match status" value="1"/>
</dbReference>
<dbReference type="Gene3D" id="1.20.5.170">
    <property type="match status" value="1"/>
</dbReference>
<keyword evidence="3" id="KW-1185">Reference proteome</keyword>
<dbReference type="STRING" id="204536.SULAZ_1414"/>
<dbReference type="OrthoDB" id="9783653at2"/>
<accession>C1DW94</accession>
<feature type="coiled-coil region" evidence="1">
    <location>
        <begin position="47"/>
        <end position="123"/>
    </location>
</feature>
<evidence type="ECO:0000313" key="2">
    <source>
        <dbReference type="EMBL" id="ACN98955.1"/>
    </source>
</evidence>
<feature type="coiled-coil region" evidence="1">
    <location>
        <begin position="156"/>
        <end position="183"/>
    </location>
</feature>
<keyword evidence="1" id="KW-0175">Coiled coil</keyword>
<organism evidence="2 3">
    <name type="scientific">Sulfurihydrogenibium azorense (strain DSM 15241 / OCM 825 / Az-Fu1)</name>
    <dbReference type="NCBI Taxonomy" id="204536"/>
    <lineage>
        <taxon>Bacteria</taxon>
        <taxon>Pseudomonadati</taxon>
        <taxon>Aquificota</taxon>
        <taxon>Aquificia</taxon>
        <taxon>Aquificales</taxon>
        <taxon>Hydrogenothermaceae</taxon>
        <taxon>Sulfurihydrogenibium</taxon>
    </lineage>
</organism>
<dbReference type="eggNOG" id="COG1196">
    <property type="taxonomic scope" value="Bacteria"/>
</dbReference>
<reference evidence="2 3" key="1">
    <citation type="journal article" date="2009" name="J. Bacteriol.">
        <title>Complete and draft genome sequences of six members of the Aquificales.</title>
        <authorList>
            <person name="Reysenbach A.L."/>
            <person name="Hamamura N."/>
            <person name="Podar M."/>
            <person name="Griffiths E."/>
            <person name="Ferreira S."/>
            <person name="Hochstein R."/>
            <person name="Heidelberg J."/>
            <person name="Johnson J."/>
            <person name="Mead D."/>
            <person name="Pohorille A."/>
            <person name="Sarmiento M."/>
            <person name="Schweighofer K."/>
            <person name="Seshadri R."/>
            <person name="Voytek M.A."/>
        </authorList>
    </citation>
    <scope>NUCLEOTIDE SEQUENCE [LARGE SCALE GENOMIC DNA]</scope>
    <source>
        <strain evidence="3">Az-Fu1 / DSM 15241 / OCM 825</strain>
    </source>
</reference>
<proteinExistence type="predicted"/>
<dbReference type="RefSeq" id="WP_012674275.1">
    <property type="nucleotide sequence ID" value="NC_012438.1"/>
</dbReference>
<name>C1DW94_SULAA</name>
<dbReference type="AlphaFoldDB" id="C1DW94"/>
<dbReference type="KEGG" id="saf:SULAZ_1414"/>
<evidence type="ECO:0000313" key="3">
    <source>
        <dbReference type="Proteomes" id="UP000001369"/>
    </source>
</evidence>
<sequence length="267" mass="31013">MSLTLDERIEQEMKKYEIKTFADIVKALIEHPDWLEELRKIILTSELLELPKKMEELLQHLKTLEEKHDRLEKKVDKIEADVEVLKQDVAILKQDVAVLKQDVAVLKQDVEGLKKDVAVLKKDVNYLKGEFGKFKGSDFERKVRDKFAAYFGRILKKSKLVDLNRLIDEIDEAEEKGIITQSERYSLFDLDLVVSGELRENRKPVYLAVEVSYSLYKDDLERSLDRANALYKVLKQEVIPTVVYVEGSDDIEDIAKEKGVLLIKVNY</sequence>
<dbReference type="Proteomes" id="UP000001369">
    <property type="component" value="Chromosome"/>
</dbReference>
<gene>
    <name evidence="2" type="ordered locus">SULAZ_1414</name>
</gene>